<comment type="caution">
    <text evidence="4">The sequence shown here is derived from an EMBL/GenBank/DDBJ whole genome shotgun (WGS) entry which is preliminary data.</text>
</comment>
<proteinExistence type="predicted"/>
<gene>
    <name evidence="4" type="ORF">TPL01_08740</name>
</gene>
<feature type="transmembrane region" description="Helical" evidence="3">
    <location>
        <begin position="96"/>
        <end position="117"/>
    </location>
</feature>
<sequence length="214" mass="23908">MNSKPSKPSKPVSPSHSHDKLSEAGLDQINENIGAISAFYAREKQKISPSQRFLENISHFVGQPLYFGSILLFVSAWILANVFARQLGLVEFDEPPFLWLQGTVSLGALLTTTVVAIKQNRMAKMEEQRAHLDLQVNLLTEQKSTKIIDLLEELRRDLPMVKNRYDPEAEAFQESTDPHLVLAALDEQGVSAEQPQDTGEAKTDVERNKPGKNS</sequence>
<feature type="coiled-coil region" evidence="1">
    <location>
        <begin position="115"/>
        <end position="142"/>
    </location>
</feature>
<dbReference type="InterPro" id="IPR010406">
    <property type="entry name" value="DUF1003"/>
</dbReference>
<feature type="region of interest" description="Disordered" evidence="2">
    <location>
        <begin position="1"/>
        <end position="20"/>
    </location>
</feature>
<keyword evidence="5" id="KW-1185">Reference proteome</keyword>
<keyword evidence="3" id="KW-1133">Transmembrane helix</keyword>
<organism evidence="4 5">
    <name type="scientific">Sulfuriferula plumbiphila</name>
    <dbReference type="NCBI Taxonomy" id="171865"/>
    <lineage>
        <taxon>Bacteria</taxon>
        <taxon>Pseudomonadati</taxon>
        <taxon>Pseudomonadota</taxon>
        <taxon>Betaproteobacteria</taxon>
        <taxon>Nitrosomonadales</taxon>
        <taxon>Sulfuricellaceae</taxon>
        <taxon>Sulfuriferula</taxon>
    </lineage>
</organism>
<dbReference type="EMBL" id="BKAD01000008">
    <property type="protein sequence ID" value="GEP29736.1"/>
    <property type="molecule type" value="Genomic_DNA"/>
</dbReference>
<evidence type="ECO:0000313" key="5">
    <source>
        <dbReference type="Proteomes" id="UP000321337"/>
    </source>
</evidence>
<keyword evidence="1" id="KW-0175">Coiled coil</keyword>
<keyword evidence="3" id="KW-0812">Transmembrane</keyword>
<feature type="compositionally biased region" description="Low complexity" evidence="2">
    <location>
        <begin position="1"/>
        <end position="15"/>
    </location>
</feature>
<feature type="transmembrane region" description="Helical" evidence="3">
    <location>
        <begin position="65"/>
        <end position="84"/>
    </location>
</feature>
<evidence type="ECO:0000313" key="4">
    <source>
        <dbReference type="EMBL" id="GEP29736.1"/>
    </source>
</evidence>
<feature type="region of interest" description="Disordered" evidence="2">
    <location>
        <begin position="183"/>
        <end position="214"/>
    </location>
</feature>
<protein>
    <recommendedName>
        <fullName evidence="6">DUF1003 domain-containing protein</fullName>
    </recommendedName>
</protein>
<dbReference type="Proteomes" id="UP000321337">
    <property type="component" value="Unassembled WGS sequence"/>
</dbReference>
<evidence type="ECO:0000256" key="3">
    <source>
        <dbReference type="SAM" id="Phobius"/>
    </source>
</evidence>
<dbReference type="RefSeq" id="WP_147071159.1">
    <property type="nucleotide sequence ID" value="NZ_AP021884.1"/>
</dbReference>
<feature type="compositionally biased region" description="Basic and acidic residues" evidence="2">
    <location>
        <begin position="199"/>
        <end position="214"/>
    </location>
</feature>
<evidence type="ECO:0000256" key="2">
    <source>
        <dbReference type="SAM" id="MobiDB-lite"/>
    </source>
</evidence>
<reference evidence="4 5" key="1">
    <citation type="submission" date="2019-07" db="EMBL/GenBank/DDBJ databases">
        <title>Whole genome shotgun sequence of Thiobacillus plumbophilus NBRC 107929.</title>
        <authorList>
            <person name="Hosoyama A."/>
            <person name="Uohara A."/>
            <person name="Ohji S."/>
            <person name="Ichikawa N."/>
        </authorList>
    </citation>
    <scope>NUCLEOTIDE SEQUENCE [LARGE SCALE GENOMIC DNA]</scope>
    <source>
        <strain evidence="4 5">NBRC 107929</strain>
    </source>
</reference>
<dbReference type="AlphaFoldDB" id="A0A512L5I2"/>
<evidence type="ECO:0008006" key="6">
    <source>
        <dbReference type="Google" id="ProtNLM"/>
    </source>
</evidence>
<evidence type="ECO:0000256" key="1">
    <source>
        <dbReference type="SAM" id="Coils"/>
    </source>
</evidence>
<dbReference type="Pfam" id="PF06210">
    <property type="entry name" value="DUF1003"/>
    <property type="match status" value="1"/>
</dbReference>
<accession>A0A512L5I2</accession>
<name>A0A512L5I2_9PROT</name>
<keyword evidence="3" id="KW-0472">Membrane</keyword>
<dbReference type="OrthoDB" id="9795736at2"/>